<dbReference type="STRING" id="947013.SAMN04488109_4950"/>
<evidence type="ECO:0008006" key="3">
    <source>
        <dbReference type="Google" id="ProtNLM"/>
    </source>
</evidence>
<proteinExistence type="predicted"/>
<keyword evidence="2" id="KW-1185">Reference proteome</keyword>
<name>A0A1M5VAC1_9BACT</name>
<evidence type="ECO:0000313" key="1">
    <source>
        <dbReference type="EMBL" id="SHH72044.1"/>
    </source>
</evidence>
<dbReference type="SUPFAM" id="SSF53756">
    <property type="entry name" value="UDP-Glycosyltransferase/glycogen phosphorylase"/>
    <property type="match status" value="1"/>
</dbReference>
<evidence type="ECO:0000313" key="2">
    <source>
        <dbReference type="Proteomes" id="UP000184212"/>
    </source>
</evidence>
<reference evidence="1 2" key="1">
    <citation type="submission" date="2016-11" db="EMBL/GenBank/DDBJ databases">
        <authorList>
            <person name="Jaros S."/>
            <person name="Januszkiewicz K."/>
            <person name="Wedrychowicz H."/>
        </authorList>
    </citation>
    <scope>NUCLEOTIDE SEQUENCE [LARGE SCALE GENOMIC DNA]</scope>
    <source>
        <strain evidence="1 2">DSM 24574</strain>
    </source>
</reference>
<dbReference type="OrthoDB" id="656785at2"/>
<dbReference type="Proteomes" id="UP000184212">
    <property type="component" value="Unassembled WGS sequence"/>
</dbReference>
<gene>
    <name evidence="1" type="ORF">SAMN04488109_4950</name>
</gene>
<accession>A0A1M5VAC1</accession>
<dbReference type="EMBL" id="FQWQ01000004">
    <property type="protein sequence ID" value="SHH72044.1"/>
    <property type="molecule type" value="Genomic_DNA"/>
</dbReference>
<dbReference type="RefSeq" id="WP_073139752.1">
    <property type="nucleotide sequence ID" value="NZ_FQWQ01000004.1"/>
</dbReference>
<organism evidence="1 2">
    <name type="scientific">Chryseolinea serpens</name>
    <dbReference type="NCBI Taxonomy" id="947013"/>
    <lineage>
        <taxon>Bacteria</taxon>
        <taxon>Pseudomonadati</taxon>
        <taxon>Bacteroidota</taxon>
        <taxon>Cytophagia</taxon>
        <taxon>Cytophagales</taxon>
        <taxon>Fulvivirgaceae</taxon>
        <taxon>Chryseolinea</taxon>
    </lineage>
</organism>
<dbReference type="AlphaFoldDB" id="A0A1M5VAC1"/>
<protein>
    <recommendedName>
        <fullName evidence="3">ADP-heptose:LPS heptosyltransferase</fullName>
    </recommendedName>
</protein>
<sequence length="391" mass="44577">MINTAIDIEDQFLAKIRENNAGWQSSRVRKLLIIYDPNSFFIGDCLTHLRQVRVLKNYFKNVTIHIQSKYPQITEVIRNHPLIDACEIKSAGQSDLAAYDLVLYGAEDEREILQAVQHLDDLENLHTCLFAISESTSEVKTRLFDNLPVRLTEADHRAAPQANEIYLSSDELTEAQNNLAARGLRKNENLVVLLDSSTKQVKMLNTLQYFKLIQLLGALRDVRFLVFDKDDVGKEQFYKSFLSDRQLFDKIIFVKKEGLRQSISMLAHPQVKCVFGPCTGLLHCASGVYHGMLESGRIERRHLPILVAYCGRYDQGIIENEFAWWGGTLVDCIKLTGSDGTDTHIDVVTARDADVDLFLRDLRYCSEYTAAQIFAFMLARYEGRMKTLGLL</sequence>